<keyword evidence="2" id="KW-1185">Reference proteome</keyword>
<evidence type="ECO:0000313" key="2">
    <source>
        <dbReference type="Proteomes" id="UP000026915"/>
    </source>
</evidence>
<gene>
    <name evidence="1" type="ORF">TCM_036385</name>
</gene>
<dbReference type="HOGENOM" id="CLU_1931346_0_0_1"/>
<dbReference type="Gramene" id="EOY17237">
    <property type="protein sequence ID" value="EOY17237"/>
    <property type="gene ID" value="TCM_036385"/>
</dbReference>
<name>A0A061FKQ5_THECC</name>
<evidence type="ECO:0000313" key="1">
    <source>
        <dbReference type="EMBL" id="EOY17237.1"/>
    </source>
</evidence>
<dbReference type="Proteomes" id="UP000026915">
    <property type="component" value="Chromosome 8"/>
</dbReference>
<reference evidence="1 2" key="1">
    <citation type="journal article" date="2013" name="Genome Biol.">
        <title>The genome sequence of the most widely cultivated cacao type and its use to identify candidate genes regulating pod color.</title>
        <authorList>
            <person name="Motamayor J.C."/>
            <person name="Mockaitis K."/>
            <person name="Schmutz J."/>
            <person name="Haiminen N."/>
            <person name="Iii D.L."/>
            <person name="Cornejo O."/>
            <person name="Findley S.D."/>
            <person name="Zheng P."/>
            <person name="Utro F."/>
            <person name="Royaert S."/>
            <person name="Saski C."/>
            <person name="Jenkins J."/>
            <person name="Podicheti R."/>
            <person name="Zhao M."/>
            <person name="Scheffler B.E."/>
            <person name="Stack J.C."/>
            <person name="Feltus F.A."/>
            <person name="Mustiga G.M."/>
            <person name="Amores F."/>
            <person name="Phillips W."/>
            <person name="Marelli J.P."/>
            <person name="May G.D."/>
            <person name="Shapiro H."/>
            <person name="Ma J."/>
            <person name="Bustamante C.D."/>
            <person name="Schnell R.J."/>
            <person name="Main D."/>
            <person name="Gilbert D."/>
            <person name="Parida L."/>
            <person name="Kuhn D.N."/>
        </authorList>
    </citation>
    <scope>NUCLEOTIDE SEQUENCE [LARGE SCALE GENOMIC DNA]</scope>
    <source>
        <strain evidence="2">cv. Matina 1-6</strain>
    </source>
</reference>
<protein>
    <submittedName>
        <fullName evidence="1">Uncharacterized protein</fullName>
    </submittedName>
</protein>
<sequence length="131" mass="15198">MKEFVSCPRLYYFLGYLGDQLWGKIFKGEVFSRRKRCWFHNGYGKKGFRGQLWVLSDAGLLEKHVVVSFYSAGCDRVFEKLCLLQRGFFLVHIKEVDFCSAKGHLFLDNNPIVLDDALESFQQLSVTCLVK</sequence>
<dbReference type="AlphaFoldDB" id="A0A061FKQ5"/>
<accession>A0A061FKQ5</accession>
<proteinExistence type="predicted"/>
<dbReference type="EMBL" id="CM001886">
    <property type="protein sequence ID" value="EOY17237.1"/>
    <property type="molecule type" value="Genomic_DNA"/>
</dbReference>
<organism evidence="1 2">
    <name type="scientific">Theobroma cacao</name>
    <name type="common">Cacao</name>
    <name type="synonym">Cocoa</name>
    <dbReference type="NCBI Taxonomy" id="3641"/>
    <lineage>
        <taxon>Eukaryota</taxon>
        <taxon>Viridiplantae</taxon>
        <taxon>Streptophyta</taxon>
        <taxon>Embryophyta</taxon>
        <taxon>Tracheophyta</taxon>
        <taxon>Spermatophyta</taxon>
        <taxon>Magnoliopsida</taxon>
        <taxon>eudicotyledons</taxon>
        <taxon>Gunneridae</taxon>
        <taxon>Pentapetalae</taxon>
        <taxon>rosids</taxon>
        <taxon>malvids</taxon>
        <taxon>Malvales</taxon>
        <taxon>Malvaceae</taxon>
        <taxon>Byttnerioideae</taxon>
        <taxon>Theobroma</taxon>
    </lineage>
</organism>
<dbReference type="InParanoid" id="A0A061FKQ5"/>